<keyword evidence="1" id="KW-0175">Coiled coil</keyword>
<dbReference type="InterPro" id="IPR019607">
    <property type="entry name" value="Putative_zinc-finger_domain"/>
</dbReference>
<feature type="region of interest" description="Disordered" evidence="2">
    <location>
        <begin position="666"/>
        <end position="693"/>
    </location>
</feature>
<dbReference type="Proteomes" id="UP000775213">
    <property type="component" value="Unassembled WGS sequence"/>
</dbReference>
<dbReference type="PANTHER" id="PTHR21563:SF3">
    <property type="entry name" value="ZINC FINGER C3H1 DOMAIN-CONTAINING PROTEIN"/>
    <property type="match status" value="1"/>
</dbReference>
<dbReference type="EMBL" id="JAGFBR010000011">
    <property type="protein sequence ID" value="KAH0458606.1"/>
    <property type="molecule type" value="Genomic_DNA"/>
</dbReference>
<dbReference type="GO" id="GO:0000178">
    <property type="term" value="C:exosome (RNase complex)"/>
    <property type="evidence" value="ECO:0007669"/>
    <property type="project" value="TreeGrafter"/>
</dbReference>
<dbReference type="PANTHER" id="PTHR21563">
    <property type="entry name" value="ZINC FINGER C3H1 DOMAIN-CONTAINING PROTEIN"/>
    <property type="match status" value="1"/>
</dbReference>
<dbReference type="Pfam" id="PF10650">
    <property type="entry name" value="zf-C3H1"/>
    <property type="match status" value="1"/>
</dbReference>
<sequence length="1646" mass="184642">MLVAWVAGLAVPFFVSVRLLAVPILAGLLRGGLAARCALPSSSSLLLFLPLLQELPTCSVAPTNSANFAESVPCTSKNNAINTAKNALTARPSTLDMRLQPSAMRNYQKHYHKHFKRKLPVRSLSSQAFHWHAKESNNNLVISFSDDDSGSESEERYPGKDVKRMDGTLIARDSRNAVTSLPKPIDGIERESDRSKPLPKKGFANHETISSADGDYVTSCGAQGPSAEIGSLLNRQNPAIMTSACQELGHVQDSTLTDQRLELLRLEVAARENMLKVQNRSVLQKGMAVGSDANQHGLHVMKPEAQATGIRRHGYDANLEFEVDESSKKRLKHDKSSSACDFDVASMPENYRAFQVDNSSTHHQPDSNNTIKSSVIKSKDSFLTLSAANLHDRALSENDDVAKNGRSEELSKKAGVSNLPSNYVSSIHNIKGNQQMIPTTDVLMSLKTSSIQKSSGLGGAVNNEANTTEEGNMSFHSLLRLEELLDKELEEAQEYRCECEIEERHALKAYRKAQRSLVEANERCTFLYRKRELFSAKCRAFVIEASKSIYPSDWLCQQIPNEDQSHEPDASTSVHKENGSLDGAVLPTHKPTMSTDVDGEDLPSVNRVVESRSALVDVRIDKAPSIDGSQDYERLEASLRSELVARLGLRASSKLNDTSKRGLDIEKRAGSVAEDLESSQDMERSPLPHDMMPIPEAKETAKLDGIERTQERSRLLGAPLDFKSLANAASNEELHSIADLGTSNSFPKNSGSPINTAVFSLPTSDLHSVCRHVYEIFPRCHIDAFNMKENDNIVTSKEIGVKDFIPDNVGEFLNFRKPGPMGYWGIFESSINIDPFWPLCMFEFRGKCNDEECPWQHMKAGMFPNFRDDEHSYCHATCLRNGKLNATRFPCSALLHVLPIPTYQIGPYLIKADSHQSQSLLARGNWQYQQRGFCASFSIPFSVQRILPLDAPCLQPGDDPVADNYNWNRLSLYYRSQDDDVSCKEQIKLGSADGEQLLEMALDQYDGDLCEPDRRKALSLLSHAIESDPSSAVLWVVFLHIYYKKEKAIGKDDMFLHAVRYNKGSYELWLLYINSRMLCEDRLNAYDGALNVLCHIGGRDGRKHLSPYILDIFLQMIDFFCMSGNVDKVIIRICGLLPSNEFDECSGNPLRDICTCLTVSDRCLFWTSCIYFIVYEKLPHATVQQFEFVKSLPFGLDWPSAQLTSDRKTLALEVMKLATTEMASYLDDNPNEIDQASFQSMHFLAVSHVKCGAALLGFPGYAELLDKYLKLYPSCMELVLMAVRSRQNCATDSEFLAFEEALYHWPKETPGIQCLWNQYAEYALTNDRIDLAEKVMARWYKDFPKFRDFSSFCALKTENSFDSSSHINSTGAVKSKTKDDAFGFLNLFLYCMLQKSAVDARCAIDKSLELAAPEDYNHFVMEHALFMASNNIESQKHFPVRSLSSLINRYLADFRSSLHLEPLSRRFIRTIKNPRIQQMVNNILGPVAMTSTLVNSVLKVCYGPSLLPENFNDIKEAFSFVEFLMEITPTNYELALSVYRICSRNLILTHTDLNSVKFWACTLLINSIFQSAPAAPEHIWLEAADVLKNSESLDINLRFHKQAISVYPFSIKLWQSYANLYSTTGETSEIIEAAQERGIDLNSILS</sequence>
<reference evidence="4 5" key="1">
    <citation type="journal article" date="2021" name="Hortic Res">
        <title>Chromosome-scale assembly of the Dendrobium chrysotoxum genome enhances the understanding of orchid evolution.</title>
        <authorList>
            <person name="Zhang Y."/>
            <person name="Zhang G.Q."/>
            <person name="Zhang D."/>
            <person name="Liu X.D."/>
            <person name="Xu X.Y."/>
            <person name="Sun W.H."/>
            <person name="Yu X."/>
            <person name="Zhu X."/>
            <person name="Wang Z.W."/>
            <person name="Zhao X."/>
            <person name="Zhong W.Y."/>
            <person name="Chen H."/>
            <person name="Yin W.L."/>
            <person name="Huang T."/>
            <person name="Niu S.C."/>
            <person name="Liu Z.J."/>
        </authorList>
    </citation>
    <scope>NUCLEOTIDE SEQUENCE [LARGE SCALE GENOMIC DNA]</scope>
    <source>
        <strain evidence="4">Lindl</strain>
    </source>
</reference>
<dbReference type="GO" id="GO:0005634">
    <property type="term" value="C:nucleus"/>
    <property type="evidence" value="ECO:0007669"/>
    <property type="project" value="TreeGrafter"/>
</dbReference>
<evidence type="ECO:0000259" key="3">
    <source>
        <dbReference type="Pfam" id="PF10650"/>
    </source>
</evidence>
<dbReference type="InterPro" id="IPR039278">
    <property type="entry name" value="Red1"/>
</dbReference>
<name>A0AAV7GPU0_DENCH</name>
<evidence type="ECO:0000313" key="5">
    <source>
        <dbReference type="Proteomes" id="UP000775213"/>
    </source>
</evidence>
<evidence type="ECO:0000256" key="2">
    <source>
        <dbReference type="SAM" id="MobiDB-lite"/>
    </source>
</evidence>
<gene>
    <name evidence="4" type="ORF">IEQ34_011420</name>
</gene>
<feature type="region of interest" description="Disordered" evidence="2">
    <location>
        <begin position="560"/>
        <end position="601"/>
    </location>
</feature>
<keyword evidence="5" id="KW-1185">Reference proteome</keyword>
<comment type="caution">
    <text evidence="4">The sequence shown here is derived from an EMBL/GenBank/DDBJ whole genome shotgun (WGS) entry which is preliminary data.</text>
</comment>
<feature type="compositionally biased region" description="Basic and acidic residues" evidence="2">
    <location>
        <begin position="563"/>
        <end position="579"/>
    </location>
</feature>
<proteinExistence type="predicted"/>
<protein>
    <recommendedName>
        <fullName evidence="3">Putative zinc-finger domain-containing protein</fullName>
    </recommendedName>
</protein>
<evidence type="ECO:0000313" key="4">
    <source>
        <dbReference type="EMBL" id="KAH0458606.1"/>
    </source>
</evidence>
<organism evidence="4 5">
    <name type="scientific">Dendrobium chrysotoxum</name>
    <name type="common">Orchid</name>
    <dbReference type="NCBI Taxonomy" id="161865"/>
    <lineage>
        <taxon>Eukaryota</taxon>
        <taxon>Viridiplantae</taxon>
        <taxon>Streptophyta</taxon>
        <taxon>Embryophyta</taxon>
        <taxon>Tracheophyta</taxon>
        <taxon>Spermatophyta</taxon>
        <taxon>Magnoliopsida</taxon>
        <taxon>Liliopsida</taxon>
        <taxon>Asparagales</taxon>
        <taxon>Orchidaceae</taxon>
        <taxon>Epidendroideae</taxon>
        <taxon>Malaxideae</taxon>
        <taxon>Dendrobiinae</taxon>
        <taxon>Dendrobium</taxon>
    </lineage>
</organism>
<feature type="compositionally biased region" description="Basic and acidic residues" evidence="2">
    <location>
        <begin position="186"/>
        <end position="196"/>
    </location>
</feature>
<feature type="coiled-coil region" evidence="1">
    <location>
        <begin position="478"/>
        <end position="505"/>
    </location>
</feature>
<feature type="domain" description="Putative zinc-finger" evidence="3">
    <location>
        <begin position="839"/>
        <end position="859"/>
    </location>
</feature>
<feature type="region of interest" description="Disordered" evidence="2">
    <location>
        <begin position="180"/>
        <end position="209"/>
    </location>
</feature>
<accession>A0AAV7GPU0</accession>
<evidence type="ECO:0000256" key="1">
    <source>
        <dbReference type="SAM" id="Coils"/>
    </source>
</evidence>